<evidence type="ECO:0000256" key="5">
    <source>
        <dbReference type="SAM" id="Phobius"/>
    </source>
</evidence>
<dbReference type="EMBL" id="JBDIME010000032">
    <property type="protein sequence ID" value="MEN2792682.1"/>
    <property type="molecule type" value="Genomic_DNA"/>
</dbReference>
<evidence type="ECO:0000256" key="4">
    <source>
        <dbReference type="ARBA" id="ARBA00023136"/>
    </source>
</evidence>
<organism evidence="6 7">
    <name type="scientific">Sphingomonas oligophenolica</name>
    <dbReference type="NCBI Taxonomy" id="301154"/>
    <lineage>
        <taxon>Bacteria</taxon>
        <taxon>Pseudomonadati</taxon>
        <taxon>Pseudomonadota</taxon>
        <taxon>Alphaproteobacteria</taxon>
        <taxon>Sphingomonadales</taxon>
        <taxon>Sphingomonadaceae</taxon>
        <taxon>Sphingomonas</taxon>
    </lineage>
</organism>
<dbReference type="RefSeq" id="WP_343891037.1">
    <property type="nucleotide sequence ID" value="NZ_BAAAEH010000038.1"/>
</dbReference>
<evidence type="ECO:0000313" key="6">
    <source>
        <dbReference type="EMBL" id="MEN2792682.1"/>
    </source>
</evidence>
<comment type="subcellular location">
    <subcellularLocation>
        <location evidence="1">Membrane</location>
        <topology evidence="1">Multi-pass membrane protein</topology>
    </subcellularLocation>
</comment>
<dbReference type="InterPro" id="IPR059112">
    <property type="entry name" value="CysZ/EI24"/>
</dbReference>
<evidence type="ECO:0000256" key="3">
    <source>
        <dbReference type="ARBA" id="ARBA00022989"/>
    </source>
</evidence>
<comment type="caution">
    <text evidence="6">The sequence shown here is derived from an EMBL/GenBank/DDBJ whole genome shotgun (WGS) entry which is preliminary data.</text>
</comment>
<evidence type="ECO:0000256" key="2">
    <source>
        <dbReference type="ARBA" id="ARBA00022692"/>
    </source>
</evidence>
<sequence>MQPEVARVGLSGRRGYTRSMVRAFLLSIGQLGDPGIVKVFLKSLAITLLLLAGLCAGLWFGAGWMAARFGLGDSAGTLVETAAVLTALCLAWLLFRVIAIGVMEVFADDVVIAVERKYYPEALAEARDVPLGRSIAMGLGSAGRTILINLAVSPLYLLLFFTGVGLPLLFFIVNGWLLGRDLGEMVAARHIPRTAMKSWRGSTAFQRFTLGLAGTAMFLVPILNLFAPVLSAAMATHLFHGRRRV</sequence>
<gene>
    <name evidence="6" type="ORF">ABC974_23845</name>
</gene>
<proteinExistence type="predicted"/>
<keyword evidence="3 5" id="KW-1133">Transmembrane helix</keyword>
<reference evidence="6 7" key="1">
    <citation type="submission" date="2024-05" db="EMBL/GenBank/DDBJ databases">
        <authorList>
            <person name="Liu Q."/>
            <person name="Xin Y.-H."/>
        </authorList>
    </citation>
    <scope>NUCLEOTIDE SEQUENCE [LARGE SCALE GENOMIC DNA]</scope>
    <source>
        <strain evidence="6 7">CGMCC 1.10181</strain>
    </source>
</reference>
<keyword evidence="2 5" id="KW-0812">Transmembrane</keyword>
<dbReference type="Proteomes" id="UP001419910">
    <property type="component" value="Unassembled WGS sequence"/>
</dbReference>
<feature type="transmembrane region" description="Helical" evidence="5">
    <location>
        <begin position="39"/>
        <end position="62"/>
    </location>
</feature>
<name>A0ABU9YA62_9SPHN</name>
<feature type="transmembrane region" description="Helical" evidence="5">
    <location>
        <begin position="82"/>
        <end position="107"/>
    </location>
</feature>
<feature type="transmembrane region" description="Helical" evidence="5">
    <location>
        <begin position="155"/>
        <end position="177"/>
    </location>
</feature>
<feature type="transmembrane region" description="Helical" evidence="5">
    <location>
        <begin position="216"/>
        <end position="239"/>
    </location>
</feature>
<evidence type="ECO:0000313" key="7">
    <source>
        <dbReference type="Proteomes" id="UP001419910"/>
    </source>
</evidence>
<keyword evidence="7" id="KW-1185">Reference proteome</keyword>
<accession>A0ABU9YA62</accession>
<dbReference type="Pfam" id="PF07264">
    <property type="entry name" value="EI24"/>
    <property type="match status" value="1"/>
</dbReference>
<keyword evidence="4 5" id="KW-0472">Membrane</keyword>
<evidence type="ECO:0000256" key="1">
    <source>
        <dbReference type="ARBA" id="ARBA00004141"/>
    </source>
</evidence>
<protein>
    <submittedName>
        <fullName evidence="6">EI24 domain-containing protein</fullName>
    </submittedName>
</protein>